<dbReference type="InterPro" id="IPR004360">
    <property type="entry name" value="Glyas_Fos-R_dOase_dom"/>
</dbReference>
<dbReference type="PROSITE" id="PS51819">
    <property type="entry name" value="VOC"/>
    <property type="match status" value="1"/>
</dbReference>
<dbReference type="EMBL" id="VNFE01000001">
    <property type="protein sequence ID" value="TVU92252.1"/>
    <property type="molecule type" value="Genomic_DNA"/>
</dbReference>
<dbReference type="SUPFAM" id="SSF54593">
    <property type="entry name" value="Glyoxalase/Bleomycin resistance protein/Dihydroxybiphenyl dioxygenase"/>
    <property type="match status" value="1"/>
</dbReference>
<protein>
    <submittedName>
        <fullName evidence="2">VOC family protein</fullName>
    </submittedName>
</protein>
<comment type="caution">
    <text evidence="2">The sequence shown here is derived from an EMBL/GenBank/DDBJ whole genome shotgun (WGS) entry which is preliminary data.</text>
</comment>
<gene>
    <name evidence="2" type="ORF">FQP89_03745</name>
</gene>
<dbReference type="Gene3D" id="3.10.180.10">
    <property type="entry name" value="2,3-Dihydroxybiphenyl 1,2-Dioxygenase, domain 1"/>
    <property type="match status" value="1"/>
</dbReference>
<dbReference type="AlphaFoldDB" id="A0A558JFH5"/>
<dbReference type="InterPro" id="IPR037523">
    <property type="entry name" value="VOC_core"/>
</dbReference>
<evidence type="ECO:0000313" key="2">
    <source>
        <dbReference type="EMBL" id="TVU92252.1"/>
    </source>
</evidence>
<proteinExistence type="predicted"/>
<dbReference type="Pfam" id="PF00903">
    <property type="entry name" value="Glyoxalase"/>
    <property type="match status" value="1"/>
</dbReference>
<sequence length="133" mass="15226">MKIWLHHINICGHDVAGLDQFYQEVFSLGKTENEQITSDGYNQSVAFLTDGTTEFHLATQDLGVSYRTKQPVNPLERGHIAFRTDDIEAFKDLLEKKGIPFADYGVWAVEGWYQVFFQDPAGTIIEVHQIDYK</sequence>
<accession>A0A558JFH5</accession>
<dbReference type="RefSeq" id="WP_144809964.1">
    <property type="nucleotide sequence ID" value="NZ_VNFE01000001.1"/>
</dbReference>
<organism evidence="2 3">
    <name type="scientific">Vreelandella titanicae</name>
    <dbReference type="NCBI Taxonomy" id="664683"/>
    <lineage>
        <taxon>Bacteria</taxon>
        <taxon>Pseudomonadati</taxon>
        <taxon>Pseudomonadota</taxon>
        <taxon>Gammaproteobacteria</taxon>
        <taxon>Oceanospirillales</taxon>
        <taxon>Halomonadaceae</taxon>
        <taxon>Vreelandella</taxon>
    </lineage>
</organism>
<name>A0A558JFH5_9GAMM</name>
<dbReference type="Proteomes" id="UP000317288">
    <property type="component" value="Unassembled WGS sequence"/>
</dbReference>
<feature type="domain" description="VOC" evidence="1">
    <location>
        <begin position="4"/>
        <end position="130"/>
    </location>
</feature>
<dbReference type="InterPro" id="IPR029068">
    <property type="entry name" value="Glyas_Bleomycin-R_OHBP_Dase"/>
</dbReference>
<reference evidence="2 3" key="1">
    <citation type="submission" date="2019-07" db="EMBL/GenBank/DDBJ databases">
        <title>Diversity of Bacteria from Kongsfjorden, Arctic.</title>
        <authorList>
            <person name="Yu Y."/>
        </authorList>
    </citation>
    <scope>NUCLEOTIDE SEQUENCE [LARGE SCALE GENOMIC DNA]</scope>
    <source>
        <strain evidence="2 3">SM1922</strain>
    </source>
</reference>
<evidence type="ECO:0000259" key="1">
    <source>
        <dbReference type="PROSITE" id="PS51819"/>
    </source>
</evidence>
<evidence type="ECO:0000313" key="3">
    <source>
        <dbReference type="Proteomes" id="UP000317288"/>
    </source>
</evidence>